<dbReference type="EMBL" id="JBBNAE010000002">
    <property type="protein sequence ID" value="KAK9146981.1"/>
    <property type="molecule type" value="Genomic_DNA"/>
</dbReference>
<keyword evidence="1" id="KW-0547">Nucleotide-binding</keyword>
<dbReference type="SUPFAM" id="SSF56112">
    <property type="entry name" value="Protein kinase-like (PK-like)"/>
    <property type="match status" value="1"/>
</dbReference>
<name>A0AAP0PN87_9MAGN</name>
<dbReference type="InterPro" id="IPR000719">
    <property type="entry name" value="Prot_kinase_dom"/>
</dbReference>
<dbReference type="PANTHER" id="PTHR27001">
    <property type="entry name" value="OS01G0253100 PROTEIN"/>
    <property type="match status" value="1"/>
</dbReference>
<dbReference type="Proteomes" id="UP001417504">
    <property type="component" value="Unassembled WGS sequence"/>
</dbReference>
<dbReference type="GO" id="GO:0005886">
    <property type="term" value="C:plasma membrane"/>
    <property type="evidence" value="ECO:0007669"/>
    <property type="project" value="TreeGrafter"/>
</dbReference>
<gene>
    <name evidence="4" type="ORF">Sjap_006884</name>
</gene>
<protein>
    <recommendedName>
        <fullName evidence="3">Protein kinase domain-containing protein</fullName>
    </recommendedName>
</protein>
<dbReference type="Gene3D" id="1.10.510.10">
    <property type="entry name" value="Transferase(Phosphotransferase) domain 1"/>
    <property type="match status" value="1"/>
</dbReference>
<dbReference type="Pfam" id="PF07714">
    <property type="entry name" value="PK_Tyr_Ser-Thr"/>
    <property type="match status" value="1"/>
</dbReference>
<proteinExistence type="predicted"/>
<dbReference type="AlphaFoldDB" id="A0AAP0PN87"/>
<dbReference type="Gene3D" id="3.30.200.20">
    <property type="entry name" value="Phosphorylase Kinase, domain 1"/>
    <property type="match status" value="1"/>
</dbReference>
<organism evidence="4 5">
    <name type="scientific">Stephania japonica</name>
    <dbReference type="NCBI Taxonomy" id="461633"/>
    <lineage>
        <taxon>Eukaryota</taxon>
        <taxon>Viridiplantae</taxon>
        <taxon>Streptophyta</taxon>
        <taxon>Embryophyta</taxon>
        <taxon>Tracheophyta</taxon>
        <taxon>Spermatophyta</taxon>
        <taxon>Magnoliopsida</taxon>
        <taxon>Ranunculales</taxon>
        <taxon>Menispermaceae</taxon>
        <taxon>Menispermoideae</taxon>
        <taxon>Cissampelideae</taxon>
        <taxon>Stephania</taxon>
    </lineage>
</organism>
<evidence type="ECO:0000256" key="2">
    <source>
        <dbReference type="ARBA" id="ARBA00022840"/>
    </source>
</evidence>
<reference evidence="4 5" key="1">
    <citation type="submission" date="2024-01" db="EMBL/GenBank/DDBJ databases">
        <title>Genome assemblies of Stephania.</title>
        <authorList>
            <person name="Yang L."/>
        </authorList>
    </citation>
    <scope>NUCLEOTIDE SEQUENCE [LARGE SCALE GENOMIC DNA]</scope>
    <source>
        <strain evidence="4">QJT</strain>
        <tissue evidence="4">Leaf</tissue>
    </source>
</reference>
<feature type="domain" description="Protein kinase" evidence="3">
    <location>
        <begin position="319"/>
        <end position="589"/>
    </location>
</feature>
<dbReference type="InterPro" id="IPR011009">
    <property type="entry name" value="Kinase-like_dom_sf"/>
</dbReference>
<keyword evidence="5" id="KW-1185">Reference proteome</keyword>
<evidence type="ECO:0000313" key="4">
    <source>
        <dbReference type="EMBL" id="KAK9146981.1"/>
    </source>
</evidence>
<dbReference type="PANTHER" id="PTHR27001:SF801">
    <property type="entry name" value="INACTIVE PROTEIN KINASE SELMODRAFT_444075-LIKE"/>
    <property type="match status" value="1"/>
</dbReference>
<keyword evidence="2" id="KW-0067">ATP-binding</keyword>
<comment type="caution">
    <text evidence="4">The sequence shown here is derived from an EMBL/GenBank/DDBJ whole genome shotgun (WGS) entry which is preliminary data.</text>
</comment>
<sequence length="611" mass="69271">MIQKRATKKRETVLVVLEGIKASMNEKGIAALQWALCGNIINSNDSVYVLIILNPRDVMVSPALLFCCIGSQQQSLPCKEGEYVKFAHEQISQRRETYLKSLRLHYNRCKNNGVNFEVKVAVGWRPMEIVIEEASKVRATWIVLDRCFAGDQSPVDDYNIALVDDNEEAEVLLNSKQLQSDLAHSKLSVEPILQAKSDILDSRRGKFLEELVPQERLYVREETRNSSMADKPIGEIDISTKLPSILTNDCSWSSPGMKGREEDILQEEKEFYDYEVIELEEGTTSNGHFSLEEELGDIFALRQPLDFRCQDIVEMTQGFSPENLINQHEEFEIYDGYCKVLNRHVMVKYFTGESNGAVEAVRRVASSMSHKNILRLIGYHESVNATVLVHNSAAKGTLDQFLHGYGNGKKVSLMVQSRMKIATEIGLVVRYMHEECPGGPVVHGDLQPHNIFLSHDFSPMLSGFEQAMWLQWVQVGNSCSYKRCCHKDPLSHESLELLKSDVFSFGVLLLKLFCKKLEPMDDKSLINWVRPVMQRGAFHELLDEDLENADPYEIYKVMAVVTKCTRNKTFSRPSMTEVVLMLSGDHSSMVGMGSSPMVDISLRAGKYNLLY</sequence>
<evidence type="ECO:0000313" key="5">
    <source>
        <dbReference type="Proteomes" id="UP001417504"/>
    </source>
</evidence>
<dbReference type="InterPro" id="IPR001245">
    <property type="entry name" value="Ser-Thr/Tyr_kinase_cat_dom"/>
</dbReference>
<dbReference type="GO" id="GO:0005524">
    <property type="term" value="F:ATP binding"/>
    <property type="evidence" value="ECO:0007669"/>
    <property type="project" value="UniProtKB-KW"/>
</dbReference>
<evidence type="ECO:0000259" key="3">
    <source>
        <dbReference type="PROSITE" id="PS50011"/>
    </source>
</evidence>
<evidence type="ECO:0000256" key="1">
    <source>
        <dbReference type="ARBA" id="ARBA00022741"/>
    </source>
</evidence>
<dbReference type="PROSITE" id="PS50011">
    <property type="entry name" value="PROTEIN_KINASE_DOM"/>
    <property type="match status" value="1"/>
</dbReference>
<accession>A0AAP0PN87</accession>
<dbReference type="GO" id="GO:0004672">
    <property type="term" value="F:protein kinase activity"/>
    <property type="evidence" value="ECO:0007669"/>
    <property type="project" value="InterPro"/>
</dbReference>